<dbReference type="EMBL" id="WOWK01000058">
    <property type="protein sequence ID" value="KAF0322791.1"/>
    <property type="molecule type" value="Genomic_DNA"/>
</dbReference>
<gene>
    <name evidence="2" type="ORF">GQ607_010032</name>
</gene>
<evidence type="ECO:0000256" key="1">
    <source>
        <dbReference type="SAM" id="Phobius"/>
    </source>
</evidence>
<proteinExistence type="predicted"/>
<protein>
    <submittedName>
        <fullName evidence="2">Uncharacterized protein</fullName>
    </submittedName>
</protein>
<dbReference type="OrthoDB" id="409136at2759"/>
<keyword evidence="1" id="KW-0812">Transmembrane</keyword>
<sequence>CGEYLLLDVKQIGPNGFERFRRRLQERDCVKRVMCHRPAVETSDTPTIPSPVHISHSRADHTFSPTSTNVAGIPHKSFSSTKVSDISGSLSHAQQLGSEGCPQYLLLCVNKKTLSVLIHIELSTYDNDQYLFQKVLEEYRMARETSEWKIANLVPQWLAPAVMWASALLQRFQRISPDWLRRTLDNIRRRFEFNLYRMESGDFVRFQLIPVREISVPSRFRLAEFPPSSEVYSGNYAYLPVPMDDAEMSSIPLRHLTEPGAHSDKFWITTFPKKLKSQLYRYPGSNDRPVIGWGVRVNEALNWSHLLFLVFTMTLTIGVILGIYRAVKSDYSSTFGLGAMLVALVALYILCQYHAWKESLE</sequence>
<dbReference type="Proteomes" id="UP000434172">
    <property type="component" value="Unassembled WGS sequence"/>
</dbReference>
<keyword evidence="1" id="KW-1133">Transmembrane helix</keyword>
<accession>A0A8H3WBQ6</accession>
<dbReference type="AlphaFoldDB" id="A0A8H3WBQ6"/>
<evidence type="ECO:0000313" key="3">
    <source>
        <dbReference type="Proteomes" id="UP000434172"/>
    </source>
</evidence>
<organism evidence="2 3">
    <name type="scientific">Colletotrichum asianum</name>
    <dbReference type="NCBI Taxonomy" id="702518"/>
    <lineage>
        <taxon>Eukaryota</taxon>
        <taxon>Fungi</taxon>
        <taxon>Dikarya</taxon>
        <taxon>Ascomycota</taxon>
        <taxon>Pezizomycotina</taxon>
        <taxon>Sordariomycetes</taxon>
        <taxon>Hypocreomycetidae</taxon>
        <taxon>Glomerellales</taxon>
        <taxon>Glomerellaceae</taxon>
        <taxon>Colletotrichum</taxon>
        <taxon>Colletotrichum gloeosporioides species complex</taxon>
    </lineage>
</organism>
<name>A0A8H3WBQ6_9PEZI</name>
<comment type="caution">
    <text evidence="2">The sequence shown here is derived from an EMBL/GenBank/DDBJ whole genome shotgun (WGS) entry which is preliminary data.</text>
</comment>
<feature type="transmembrane region" description="Helical" evidence="1">
    <location>
        <begin position="335"/>
        <end position="356"/>
    </location>
</feature>
<reference evidence="2 3" key="1">
    <citation type="submission" date="2019-12" db="EMBL/GenBank/DDBJ databases">
        <title>A genome sequence resource for the geographically widespread anthracnose pathogen Colletotrichum asianum.</title>
        <authorList>
            <person name="Meng Y."/>
        </authorList>
    </citation>
    <scope>NUCLEOTIDE SEQUENCE [LARGE SCALE GENOMIC DNA]</scope>
    <source>
        <strain evidence="2 3">ICMP 18580</strain>
    </source>
</reference>
<keyword evidence="1" id="KW-0472">Membrane</keyword>
<keyword evidence="3" id="KW-1185">Reference proteome</keyword>
<evidence type="ECO:0000313" key="2">
    <source>
        <dbReference type="EMBL" id="KAF0322791.1"/>
    </source>
</evidence>
<feature type="non-terminal residue" evidence="2">
    <location>
        <position position="361"/>
    </location>
</feature>
<feature type="transmembrane region" description="Helical" evidence="1">
    <location>
        <begin position="303"/>
        <end position="323"/>
    </location>
</feature>